<sequence>MGKKEFNMDRYLFLDFDGVLNTGKYAKQMAQEGIDPFDEFGAMFDPEAIANLEHIVEQTECKIILSTTWRNEGIMRMRELWKGRSLPGEIFSMTPILLSTSFQDAMNGEMMGMPLREAKALEINAWLYQNAGKDYRYVILDDEDYFFPKQQEHLVLTDEKEGLAEQKAQKAIWILNS</sequence>
<gene>
    <name evidence="1" type="ORF">SAMN05216354_1635</name>
</gene>
<protein>
    <recommendedName>
        <fullName evidence="3">5' nucleotidase, deoxy (Pyrimidine), type C protein (NT5C)</fullName>
    </recommendedName>
</protein>
<evidence type="ECO:0000313" key="1">
    <source>
        <dbReference type="EMBL" id="SEF80137.1"/>
    </source>
</evidence>
<dbReference type="Pfam" id="PF18143">
    <property type="entry name" value="HAD_SAK_2"/>
    <property type="match status" value="1"/>
</dbReference>
<reference evidence="1 2" key="1">
    <citation type="submission" date="2016-10" db="EMBL/GenBank/DDBJ databases">
        <authorList>
            <person name="de Groot N.N."/>
        </authorList>
    </citation>
    <scope>NUCLEOTIDE SEQUENCE [LARGE SCALE GENOMIC DNA]</scope>
    <source>
        <strain evidence="1 2">AR32</strain>
    </source>
</reference>
<evidence type="ECO:0000313" key="2">
    <source>
        <dbReference type="Proteomes" id="UP000236735"/>
    </source>
</evidence>
<dbReference type="EMBL" id="FNUV01000004">
    <property type="protein sequence ID" value="SEF80137.1"/>
    <property type="molecule type" value="Genomic_DNA"/>
</dbReference>
<evidence type="ECO:0008006" key="3">
    <source>
        <dbReference type="Google" id="ProtNLM"/>
    </source>
</evidence>
<dbReference type="Proteomes" id="UP000236735">
    <property type="component" value="Unassembled WGS sequence"/>
</dbReference>
<proteinExistence type="predicted"/>
<dbReference type="AlphaFoldDB" id="A0A1H5V0Y6"/>
<accession>A0A1H5V0Y6</accession>
<name>A0A1H5V0Y6_XYLRU</name>
<organism evidence="1 2">
    <name type="scientific">Xylanibacter ruminicola</name>
    <name type="common">Prevotella ruminicola</name>
    <dbReference type="NCBI Taxonomy" id="839"/>
    <lineage>
        <taxon>Bacteria</taxon>
        <taxon>Pseudomonadati</taxon>
        <taxon>Bacteroidota</taxon>
        <taxon>Bacteroidia</taxon>
        <taxon>Bacteroidales</taxon>
        <taxon>Prevotellaceae</taxon>
        <taxon>Xylanibacter</taxon>
    </lineage>
</organism>